<evidence type="ECO:0000313" key="2">
    <source>
        <dbReference type="Proteomes" id="UP000198833"/>
    </source>
</evidence>
<dbReference type="EMBL" id="FOEN01000002">
    <property type="protein sequence ID" value="SEP79730.1"/>
    <property type="molecule type" value="Genomic_DNA"/>
</dbReference>
<keyword evidence="2" id="KW-1185">Reference proteome</keyword>
<organism evidence="1 2">
    <name type="scientific">Ignavigranum ruoffiae</name>
    <dbReference type="NCBI Taxonomy" id="89093"/>
    <lineage>
        <taxon>Bacteria</taxon>
        <taxon>Bacillati</taxon>
        <taxon>Bacillota</taxon>
        <taxon>Bacilli</taxon>
        <taxon>Lactobacillales</taxon>
        <taxon>Aerococcaceae</taxon>
        <taxon>Ignavigranum</taxon>
    </lineage>
</organism>
<gene>
    <name evidence="1" type="ORF">SAMN04488558_10266</name>
</gene>
<reference evidence="1 2" key="1">
    <citation type="submission" date="2016-10" db="EMBL/GenBank/DDBJ databases">
        <authorList>
            <person name="de Groot N.N."/>
        </authorList>
    </citation>
    <scope>NUCLEOTIDE SEQUENCE [LARGE SCALE GENOMIC DNA]</scope>
    <source>
        <strain evidence="1 2">DSM 15695</strain>
    </source>
</reference>
<dbReference type="RefSeq" id="WP_092570445.1">
    <property type="nucleotide sequence ID" value="NZ_FOEN01000002.1"/>
</dbReference>
<proteinExistence type="predicted"/>
<name>A0A1H9ASP9_9LACT</name>
<dbReference type="OrthoDB" id="5418945at2"/>
<accession>A0A1H9ASP9</accession>
<sequence length="352" mass="39685">MKSKFWGVLILLAVVISAIAYSLYRSQSQPEVNLNGYLGGEKSGLFKNEDFKKLIKKKYNLTLDFHVNGSYEMIQGDFSQQDYLFPSSQLALELFKNQGNSAKDDEIVLNTPIVLYSRKLVVDALIKQGIVQEESGTYYVDMPNLAQLIKEKKTWQDVELNALNGRILVATTDPNKSNSGNMFLGLLANALNNNQAMDQQSLRDILPTIQQIYQALGYMQTSSSDMFNQFLRLGVGAYPLIAGYENQLLEFSKLQPETYQQVKDDIIILYPRPTVWSSHVYIALNDQAQVGIEALLDEEVQNLAWKEHGFRTIVAGTGDVNEFSVPGLAKEVTQIMPMPNFELMQQLMDAIK</sequence>
<dbReference type="AlphaFoldDB" id="A0A1H9ASP9"/>
<dbReference type="STRING" id="89093.SAMN04488558_10266"/>
<evidence type="ECO:0000313" key="1">
    <source>
        <dbReference type="EMBL" id="SEP79730.1"/>
    </source>
</evidence>
<protein>
    <submittedName>
        <fullName evidence="1">Extracellular solute-binding protein</fullName>
    </submittedName>
</protein>
<dbReference type="Proteomes" id="UP000198833">
    <property type="component" value="Unassembled WGS sequence"/>
</dbReference>